<evidence type="ECO:0000313" key="2">
    <source>
        <dbReference type="EMBL" id="MBX04533.1"/>
    </source>
</evidence>
<evidence type="ECO:0000256" key="1">
    <source>
        <dbReference type="SAM" id="MobiDB-lite"/>
    </source>
</evidence>
<dbReference type="AlphaFoldDB" id="A0A2P2KFN2"/>
<sequence>MMRYTIPIFSGVVQGQMLPLFLLTRKNLIMLRERGFLELNDEPWSNLTSKSTEQHTQGSSQRFLVH</sequence>
<name>A0A2P2KFN2_RHIMU</name>
<protein>
    <submittedName>
        <fullName evidence="2">Uncharacterized protein</fullName>
    </submittedName>
</protein>
<dbReference type="EMBL" id="GGEC01024049">
    <property type="protein sequence ID" value="MBX04533.1"/>
    <property type="molecule type" value="Transcribed_RNA"/>
</dbReference>
<feature type="region of interest" description="Disordered" evidence="1">
    <location>
        <begin position="46"/>
        <end position="66"/>
    </location>
</feature>
<reference evidence="2" key="1">
    <citation type="submission" date="2018-02" db="EMBL/GenBank/DDBJ databases">
        <title>Rhizophora mucronata_Transcriptome.</title>
        <authorList>
            <person name="Meera S.P."/>
            <person name="Sreeshan A."/>
            <person name="Augustine A."/>
        </authorList>
    </citation>
    <scope>NUCLEOTIDE SEQUENCE</scope>
    <source>
        <tissue evidence="2">Leaf</tissue>
    </source>
</reference>
<organism evidence="2">
    <name type="scientific">Rhizophora mucronata</name>
    <name type="common">Asiatic mangrove</name>
    <dbReference type="NCBI Taxonomy" id="61149"/>
    <lineage>
        <taxon>Eukaryota</taxon>
        <taxon>Viridiplantae</taxon>
        <taxon>Streptophyta</taxon>
        <taxon>Embryophyta</taxon>
        <taxon>Tracheophyta</taxon>
        <taxon>Spermatophyta</taxon>
        <taxon>Magnoliopsida</taxon>
        <taxon>eudicotyledons</taxon>
        <taxon>Gunneridae</taxon>
        <taxon>Pentapetalae</taxon>
        <taxon>rosids</taxon>
        <taxon>fabids</taxon>
        <taxon>Malpighiales</taxon>
        <taxon>Rhizophoraceae</taxon>
        <taxon>Rhizophora</taxon>
    </lineage>
</organism>
<accession>A0A2P2KFN2</accession>
<proteinExistence type="predicted"/>